<accession>A0ABT0QET6</accession>
<dbReference type="Proteomes" id="UP001165381">
    <property type="component" value="Unassembled WGS sequence"/>
</dbReference>
<dbReference type="InterPro" id="IPR015943">
    <property type="entry name" value="WD40/YVTN_repeat-like_dom_sf"/>
</dbReference>
<name>A0ABT0QET6_9FLAO</name>
<reference evidence="1" key="1">
    <citation type="submission" date="2022-05" db="EMBL/GenBank/DDBJ databases">
        <authorList>
            <person name="Park J.-S."/>
        </authorList>
    </citation>
    <scope>NUCLEOTIDE SEQUENCE</scope>
    <source>
        <strain evidence="1">2012CJ34-3</strain>
    </source>
</reference>
<dbReference type="RefSeq" id="WP_249973131.1">
    <property type="nucleotide sequence ID" value="NZ_JAMFLZ010000004.1"/>
</dbReference>
<evidence type="ECO:0000313" key="2">
    <source>
        <dbReference type="Proteomes" id="UP001165381"/>
    </source>
</evidence>
<sequence>MRSITFLLFFISIAAFPQKAIKTSFVKTIEIKAEAIISVEKFNGSEVIKYVDNKTLFKKIKNSVFYNYSNVQLGEITSVDAFSPLKIKLFFKNFNTVIVLDNRLAETDKIDFNAIKPYKNVSHVSTGFGNKLWVFNQDLQQLELYNYKANKVSAKSLPIQSNIIDLKSSYNSCWLLTENYLYKYDTYGSLIYKIKNKNYTAIALDYNDNILLKSANRLFYLTDRDQNITSIEIPKLLIKQFLVTRGSLYIYDNEFLHEYQLIKD</sequence>
<dbReference type="EMBL" id="JAMFLZ010000004">
    <property type="protein sequence ID" value="MCL6295483.1"/>
    <property type="molecule type" value="Genomic_DNA"/>
</dbReference>
<proteinExistence type="predicted"/>
<evidence type="ECO:0008006" key="3">
    <source>
        <dbReference type="Google" id="ProtNLM"/>
    </source>
</evidence>
<evidence type="ECO:0000313" key="1">
    <source>
        <dbReference type="EMBL" id="MCL6295483.1"/>
    </source>
</evidence>
<comment type="caution">
    <text evidence="1">The sequence shown here is derived from an EMBL/GenBank/DDBJ whole genome shotgun (WGS) entry which is preliminary data.</text>
</comment>
<keyword evidence="2" id="KW-1185">Reference proteome</keyword>
<dbReference type="Gene3D" id="2.130.10.10">
    <property type="entry name" value="YVTN repeat-like/Quinoprotein amine dehydrogenase"/>
    <property type="match status" value="1"/>
</dbReference>
<gene>
    <name evidence="1" type="ORF">M3P09_10795</name>
</gene>
<organism evidence="1 2">
    <name type="scientific">Jejuia spongiicola</name>
    <dbReference type="NCBI Taxonomy" id="2942207"/>
    <lineage>
        <taxon>Bacteria</taxon>
        <taxon>Pseudomonadati</taxon>
        <taxon>Bacteroidota</taxon>
        <taxon>Flavobacteriia</taxon>
        <taxon>Flavobacteriales</taxon>
        <taxon>Flavobacteriaceae</taxon>
        <taxon>Jejuia</taxon>
    </lineage>
</organism>
<protein>
    <recommendedName>
        <fullName evidence="3">Glutamine cyclotransferase</fullName>
    </recommendedName>
</protein>